<sequence length="312" mass="33444">MASQVELTPCGAMFDIFKRAAHLSHIELCGLVLSSRPLADGRSPQSRAADRSWVSRFIVRAPVGTLQQRYFAEYGTSAARIMSQLALRPRNPMDSTAVINMVCGPAGEPMVRALEECHQDTNLYRNALDRLSQAAELMPAERAEAVLVLFVAVGCSADVRSSVNYAIDYAHATCGGGTSTPRSLGMSMTVGEREPAPAHPLGLLRVQNSFVVSAPRWIQPSEQGVEIGALATGEGDITDVGDDVSARHAHIWCDAQNIWHVEDLSSTNGTVVVNGATRVCIQVEPGRSAQLNPGDELKLGESTTYAILFGAL</sequence>
<dbReference type="RefSeq" id="WP_055285292.1">
    <property type="nucleotide sequence ID" value="NZ_CYYP01000002.1"/>
</dbReference>
<protein>
    <submittedName>
        <fullName evidence="3">FHA domain</fullName>
    </submittedName>
</protein>
<evidence type="ECO:0000313" key="3">
    <source>
        <dbReference type="EMBL" id="CUN48822.1"/>
    </source>
</evidence>
<keyword evidence="1" id="KW-0597">Phosphoprotein</keyword>
<proteinExistence type="predicted"/>
<gene>
    <name evidence="3" type="ORF">ERS852381_00273</name>
</gene>
<dbReference type="CDD" id="cd00060">
    <property type="entry name" value="FHA"/>
    <property type="match status" value="1"/>
</dbReference>
<dbReference type="PROSITE" id="PS50006">
    <property type="entry name" value="FHA_DOMAIN"/>
    <property type="match status" value="1"/>
</dbReference>
<organism evidence="3 4">
    <name type="scientific">Collinsella aerofaciens</name>
    <dbReference type="NCBI Taxonomy" id="74426"/>
    <lineage>
        <taxon>Bacteria</taxon>
        <taxon>Bacillati</taxon>
        <taxon>Actinomycetota</taxon>
        <taxon>Coriobacteriia</taxon>
        <taxon>Coriobacteriales</taxon>
        <taxon>Coriobacteriaceae</taxon>
        <taxon>Collinsella</taxon>
    </lineage>
</organism>
<dbReference type="SUPFAM" id="SSF49879">
    <property type="entry name" value="SMAD/FHA domain"/>
    <property type="match status" value="1"/>
</dbReference>
<dbReference type="Pfam" id="PF00498">
    <property type="entry name" value="FHA"/>
    <property type="match status" value="1"/>
</dbReference>
<evidence type="ECO:0000256" key="1">
    <source>
        <dbReference type="ARBA" id="ARBA00022553"/>
    </source>
</evidence>
<dbReference type="Gene3D" id="2.60.200.20">
    <property type="match status" value="1"/>
</dbReference>
<dbReference type="Proteomes" id="UP000095468">
    <property type="component" value="Unassembled WGS sequence"/>
</dbReference>
<evidence type="ECO:0000313" key="4">
    <source>
        <dbReference type="Proteomes" id="UP000095468"/>
    </source>
</evidence>
<feature type="domain" description="FHA" evidence="2">
    <location>
        <begin position="225"/>
        <end position="272"/>
    </location>
</feature>
<dbReference type="InterPro" id="IPR008984">
    <property type="entry name" value="SMAD_FHA_dom_sf"/>
</dbReference>
<dbReference type="EMBL" id="CYYP01000002">
    <property type="protein sequence ID" value="CUN48822.1"/>
    <property type="molecule type" value="Genomic_DNA"/>
</dbReference>
<dbReference type="InterPro" id="IPR000253">
    <property type="entry name" value="FHA_dom"/>
</dbReference>
<accession>A0A173XAJ0</accession>
<evidence type="ECO:0000259" key="2">
    <source>
        <dbReference type="PROSITE" id="PS50006"/>
    </source>
</evidence>
<name>A0A173XAJ0_9ACTN</name>
<reference evidence="3 4" key="1">
    <citation type="submission" date="2015-09" db="EMBL/GenBank/DDBJ databases">
        <authorList>
            <consortium name="Pathogen Informatics"/>
        </authorList>
    </citation>
    <scope>NUCLEOTIDE SEQUENCE [LARGE SCALE GENOMIC DNA]</scope>
    <source>
        <strain evidence="3 4">2789STDY5608823</strain>
    </source>
</reference>
<dbReference type="AlphaFoldDB" id="A0A173XAJ0"/>